<sequence>MDALLQHYMNSPIYTNDKTNERLFLVRPLPRSTIVCTLRRELTAICMNKGWLRWVMNQRGEVGWAMNWEEVGR</sequence>
<dbReference type="AlphaFoldDB" id="A0A0M3IKW8"/>
<evidence type="ECO:0000313" key="1">
    <source>
        <dbReference type="Proteomes" id="UP000036681"/>
    </source>
</evidence>
<dbReference type="WBParaSite" id="ALUE_0001939601-mRNA-1">
    <property type="protein sequence ID" value="ALUE_0001939601-mRNA-1"/>
    <property type="gene ID" value="ALUE_0001939601"/>
</dbReference>
<reference evidence="2" key="1">
    <citation type="submission" date="2017-02" db="UniProtKB">
        <authorList>
            <consortium name="WormBaseParasite"/>
        </authorList>
    </citation>
    <scope>IDENTIFICATION</scope>
</reference>
<proteinExistence type="predicted"/>
<keyword evidence="1" id="KW-1185">Reference proteome</keyword>
<evidence type="ECO:0000313" key="2">
    <source>
        <dbReference type="WBParaSite" id="ALUE_0001939601-mRNA-1"/>
    </source>
</evidence>
<accession>A0A0M3IKW8</accession>
<organism evidence="1 2">
    <name type="scientific">Ascaris lumbricoides</name>
    <name type="common">Giant roundworm</name>
    <dbReference type="NCBI Taxonomy" id="6252"/>
    <lineage>
        <taxon>Eukaryota</taxon>
        <taxon>Metazoa</taxon>
        <taxon>Ecdysozoa</taxon>
        <taxon>Nematoda</taxon>
        <taxon>Chromadorea</taxon>
        <taxon>Rhabditida</taxon>
        <taxon>Spirurina</taxon>
        <taxon>Ascaridomorpha</taxon>
        <taxon>Ascaridoidea</taxon>
        <taxon>Ascarididae</taxon>
        <taxon>Ascaris</taxon>
    </lineage>
</organism>
<protein>
    <submittedName>
        <fullName evidence="2">Uncharacterized protein</fullName>
    </submittedName>
</protein>
<dbReference type="Proteomes" id="UP000036681">
    <property type="component" value="Unplaced"/>
</dbReference>
<name>A0A0M3IKW8_ASCLU</name>